<dbReference type="Gene3D" id="1.20.1270.60">
    <property type="entry name" value="Arfaptin homology (AH) domain/BAR domain"/>
    <property type="match status" value="1"/>
</dbReference>
<dbReference type="CDD" id="cd07307">
    <property type="entry name" value="BAR"/>
    <property type="match status" value="1"/>
</dbReference>
<organism evidence="2 3">
    <name type="scientific">Polysphondylium violaceum</name>
    <dbReference type="NCBI Taxonomy" id="133409"/>
    <lineage>
        <taxon>Eukaryota</taxon>
        <taxon>Amoebozoa</taxon>
        <taxon>Evosea</taxon>
        <taxon>Eumycetozoa</taxon>
        <taxon>Dictyostelia</taxon>
        <taxon>Dictyosteliales</taxon>
        <taxon>Dictyosteliaceae</taxon>
        <taxon>Polysphondylium</taxon>
    </lineage>
</organism>
<gene>
    <name evidence="2" type="ORF">CYY_001150</name>
</gene>
<evidence type="ECO:0008006" key="4">
    <source>
        <dbReference type="Google" id="ProtNLM"/>
    </source>
</evidence>
<proteinExistence type="predicted"/>
<name>A0A8J4Q3K6_9MYCE</name>
<feature type="compositionally biased region" description="Polar residues" evidence="1">
    <location>
        <begin position="240"/>
        <end position="258"/>
    </location>
</feature>
<reference evidence="2" key="1">
    <citation type="submission" date="2020-01" db="EMBL/GenBank/DDBJ databases">
        <title>Development of genomics and gene disruption for Polysphondylium violaceum indicates a role for the polyketide synthase stlB in stalk morphogenesis.</title>
        <authorList>
            <person name="Narita B."/>
            <person name="Kawabe Y."/>
            <person name="Kin K."/>
            <person name="Saito T."/>
            <person name="Gibbs R."/>
            <person name="Kuspa A."/>
            <person name="Muzny D."/>
            <person name="Queller D."/>
            <person name="Richards S."/>
            <person name="Strassman J."/>
            <person name="Sucgang R."/>
            <person name="Worley K."/>
            <person name="Schaap P."/>
        </authorList>
    </citation>
    <scope>NUCLEOTIDE SEQUENCE</scope>
    <source>
        <strain evidence="2">QSvi11</strain>
    </source>
</reference>
<keyword evidence="3" id="KW-1185">Reference proteome</keyword>
<dbReference type="AlphaFoldDB" id="A0A8J4Q3K6"/>
<evidence type="ECO:0000256" key="1">
    <source>
        <dbReference type="SAM" id="MobiDB-lite"/>
    </source>
</evidence>
<sequence length="324" mass="36765">MFKNVLNKTKEAARSVVTEVEAEPEVIQNSKASLKNMKWSLKLLIQLARGYYLASDKQVTQGAALAGIFQKFGEQCSHSNYTVNQTMPLSVSLMEVGEGVKQSSIYFQQYTQIFCDKMALQLENLYKQHVKKVSNLAKQQEEIRIKYNSANNGLKSAQKNNTTGTKLAEKTTEYETSKSHYETVSANLVQAVKEMVEYVQKEVALAIKQFVQEQQLMVQECIKMWISAENKLFSNESPAITGQQYQQPPPTSYENSPVNLDKLSIHETSPPPQPYGGEQQYQPQQDQYYQPEPSAPPPVDEYQPPQQTSPNPFDQEDSNPFDLR</sequence>
<dbReference type="EMBL" id="AJWJ01000026">
    <property type="protein sequence ID" value="KAF2077532.1"/>
    <property type="molecule type" value="Genomic_DNA"/>
</dbReference>
<feature type="compositionally biased region" description="Acidic residues" evidence="1">
    <location>
        <begin position="314"/>
        <end position="324"/>
    </location>
</feature>
<dbReference type="Proteomes" id="UP000695562">
    <property type="component" value="Unassembled WGS sequence"/>
</dbReference>
<protein>
    <recommendedName>
        <fullName evidence="4">BAR domain-containing protein</fullName>
    </recommendedName>
</protein>
<evidence type="ECO:0000313" key="2">
    <source>
        <dbReference type="EMBL" id="KAF2077532.1"/>
    </source>
</evidence>
<dbReference type="OrthoDB" id="17498at2759"/>
<feature type="compositionally biased region" description="Low complexity" evidence="1">
    <location>
        <begin position="275"/>
        <end position="292"/>
    </location>
</feature>
<accession>A0A8J4Q3K6</accession>
<dbReference type="SUPFAM" id="SSF103657">
    <property type="entry name" value="BAR/IMD domain-like"/>
    <property type="match status" value="1"/>
</dbReference>
<comment type="caution">
    <text evidence="2">The sequence shown here is derived from an EMBL/GenBank/DDBJ whole genome shotgun (WGS) entry which is preliminary data.</text>
</comment>
<evidence type="ECO:0000313" key="3">
    <source>
        <dbReference type="Proteomes" id="UP000695562"/>
    </source>
</evidence>
<feature type="region of interest" description="Disordered" evidence="1">
    <location>
        <begin position="240"/>
        <end position="324"/>
    </location>
</feature>
<dbReference type="InterPro" id="IPR027267">
    <property type="entry name" value="AH/BAR_dom_sf"/>
</dbReference>